<reference evidence="2" key="1">
    <citation type="journal article" date="2024" name="Proc. Natl. Acad. Sci. U.S.A.">
        <title>Extraordinary preservation of gene collinearity over three hundred million years revealed in homosporous lycophytes.</title>
        <authorList>
            <person name="Li C."/>
            <person name="Wickell D."/>
            <person name="Kuo L.Y."/>
            <person name="Chen X."/>
            <person name="Nie B."/>
            <person name="Liao X."/>
            <person name="Peng D."/>
            <person name="Ji J."/>
            <person name="Jenkins J."/>
            <person name="Williams M."/>
            <person name="Shu S."/>
            <person name="Plott C."/>
            <person name="Barry K."/>
            <person name="Rajasekar S."/>
            <person name="Grimwood J."/>
            <person name="Han X."/>
            <person name="Sun S."/>
            <person name="Hou Z."/>
            <person name="He W."/>
            <person name="Dai G."/>
            <person name="Sun C."/>
            <person name="Schmutz J."/>
            <person name="Leebens-Mack J.H."/>
            <person name="Li F.W."/>
            <person name="Wang L."/>
        </authorList>
    </citation>
    <scope>NUCLEOTIDE SEQUENCE [LARGE SCALE GENOMIC DNA]</scope>
    <source>
        <strain evidence="2">cv. PW_Plant_1</strain>
    </source>
</reference>
<comment type="caution">
    <text evidence="1">The sequence shown here is derived from an EMBL/GenBank/DDBJ whole genome shotgun (WGS) entry which is preliminary data.</text>
</comment>
<gene>
    <name evidence="1" type="ORF">O6H91_04G059100</name>
</gene>
<sequence length="820" mass="91231">MAAAEEDAAKKDTDCVYFLASPLTCKKGNDCEFRHSENARMNPRDCWYWLHSKCLNRDCAFRHPPMDGRLASSTLPSPLPLPTSSSNSGKAPCYYYSQGFCAKGDRCPFLHGKSPVSNLQVSASQKPANTAVGSTTEAHDKRLVNSDAGTPAIMTVKLTSALAKASSQVTKPSNVWRLSAESQMQGHLAPESKPLKGDKAQPISSKGDERVQAHKRSRNGLDKDLRSRENIGPHSTKTWSRQEHTSWEKEQNGRDRKEPLKISDHKFESIGNGPGPVPHRKDSLLRISEDPMQELSKERHVSRRVTNTLGKGSFDYGQDPGLSEGRTVPDTRVLYDSGGSGDDDGQQHGYNNSNRYQVQRIRYSDGMASATGFALHDRRKTRQDSQERKVLVEREGRASAGVHDLRNHLAKRRRLDEAQTSAENRSWVHVSENSDNYLKDSQRLHDDTTEQRFSVSEGTRPNSRRSYEMDMKQGVKMHRKPSHNVFDNHTEETVQKVLPKTLLRMHGAYEHSKSGSRGNDDVEVPKHSDSSAGAERRSSVPHSRKSEIRKEVSDFAGPKTLAQIKAEKDNIGMEKENGSGGSFTTMQSEDGHCEFPEYLRSRIQAESSRGSPLASKDDIFSANNKTVIEFSDPLMEASNPDVDFNSTVVAENGKQSAVLKRQLQSVAFVDEHPGVHFTKESGLGNALEKLPHVSPPETFQSEVEDGEVTLLSEKLRASGQTEVTEWNDWQVMESEAVDANDVVAKNSELDAEQWSAEHGYIRDNGVVPETLGGNVHFKECGVELYGRNFEAFHGEPGDETGMTDEEEEDDFAKKLGGYFS</sequence>
<proteinExistence type="predicted"/>
<evidence type="ECO:0000313" key="1">
    <source>
        <dbReference type="EMBL" id="KAJ7558860.1"/>
    </source>
</evidence>
<dbReference type="Proteomes" id="UP001162992">
    <property type="component" value="Chromosome 4"/>
</dbReference>
<keyword evidence="2" id="KW-1185">Reference proteome</keyword>
<name>A0ACC2DXN7_DIPCM</name>
<accession>A0ACC2DXN7</accession>
<evidence type="ECO:0000313" key="2">
    <source>
        <dbReference type="Proteomes" id="UP001162992"/>
    </source>
</evidence>
<protein>
    <submittedName>
        <fullName evidence="1">Uncharacterized protein</fullName>
    </submittedName>
</protein>
<organism evidence="1 2">
    <name type="scientific">Diphasiastrum complanatum</name>
    <name type="common">Issler's clubmoss</name>
    <name type="synonym">Lycopodium complanatum</name>
    <dbReference type="NCBI Taxonomy" id="34168"/>
    <lineage>
        <taxon>Eukaryota</taxon>
        <taxon>Viridiplantae</taxon>
        <taxon>Streptophyta</taxon>
        <taxon>Embryophyta</taxon>
        <taxon>Tracheophyta</taxon>
        <taxon>Lycopodiopsida</taxon>
        <taxon>Lycopodiales</taxon>
        <taxon>Lycopodiaceae</taxon>
        <taxon>Lycopodioideae</taxon>
        <taxon>Diphasiastrum</taxon>
    </lineage>
</organism>
<dbReference type="EMBL" id="CM055095">
    <property type="protein sequence ID" value="KAJ7558860.1"/>
    <property type="molecule type" value="Genomic_DNA"/>
</dbReference>